<dbReference type="EMBL" id="GIFC01003290">
    <property type="protein sequence ID" value="MXU85373.1"/>
    <property type="molecule type" value="Transcribed_RNA"/>
</dbReference>
<accession>A0A6B0UFC5</accession>
<reference evidence="2" key="1">
    <citation type="submission" date="2019-12" db="EMBL/GenBank/DDBJ databases">
        <title>An insight into the sialome of adult female Ixodes ricinus ticks feeding for 6 days.</title>
        <authorList>
            <person name="Perner J."/>
            <person name="Ribeiro J.M.C."/>
        </authorList>
    </citation>
    <scope>NUCLEOTIDE SEQUENCE</scope>
    <source>
        <strain evidence="2">Semi-engorged</strain>
        <tissue evidence="2">Salivary glands</tissue>
    </source>
</reference>
<protein>
    <submittedName>
        <fullName evidence="2">Putative salivary secreted protein</fullName>
    </submittedName>
</protein>
<organism evidence="2">
    <name type="scientific">Ixodes ricinus</name>
    <name type="common">Common tick</name>
    <name type="synonym">Acarus ricinus</name>
    <dbReference type="NCBI Taxonomy" id="34613"/>
    <lineage>
        <taxon>Eukaryota</taxon>
        <taxon>Metazoa</taxon>
        <taxon>Ecdysozoa</taxon>
        <taxon>Arthropoda</taxon>
        <taxon>Chelicerata</taxon>
        <taxon>Arachnida</taxon>
        <taxon>Acari</taxon>
        <taxon>Parasitiformes</taxon>
        <taxon>Ixodida</taxon>
        <taxon>Ixodoidea</taxon>
        <taxon>Ixodidae</taxon>
        <taxon>Ixodinae</taxon>
        <taxon>Ixodes</taxon>
    </lineage>
</organism>
<name>A0A6B0UFC5_IXORI</name>
<dbReference type="AlphaFoldDB" id="A0A6B0UFC5"/>
<evidence type="ECO:0000256" key="1">
    <source>
        <dbReference type="SAM" id="SignalP"/>
    </source>
</evidence>
<evidence type="ECO:0000313" key="2">
    <source>
        <dbReference type="EMBL" id="MXU85373.1"/>
    </source>
</evidence>
<keyword evidence="1" id="KW-0732">Signal</keyword>
<feature type="signal peptide" evidence="1">
    <location>
        <begin position="1"/>
        <end position="25"/>
    </location>
</feature>
<proteinExistence type="predicted"/>
<feature type="chain" id="PRO_5025473291" evidence="1">
    <location>
        <begin position="26"/>
        <end position="86"/>
    </location>
</feature>
<sequence>MQGQTKIIRLGTVLIVYAIQNGVLSQGPSPFGCYEDIMEVGRIFCRITGQKTCPDKLQEKFDEWKKRWSENEVAARKDLCHRTDRG</sequence>